<name>A0A4P7UDL8_9ACTN</name>
<evidence type="ECO:0000256" key="3">
    <source>
        <dbReference type="SAM" id="MobiDB-lite"/>
    </source>
</evidence>
<sequence length="372" mass="39961">MTSMPSRVAAYAEATPSSSASQARGSVLTSPHASSLVTMASERPPEEPRGARSVAAAHVHGRPGYPRECVDWVVPGHGKTVLEIGAGIGKLTEQLVAAGHAVHAVDRDASMLEVLRTRLPSVPVTEGTVEELELRHRSVDAVVCSTAFTSFDLDCTLPVIAKALKTGGHLSVVWHERDTRIPWVRRLGAFLEGPVGARDNEPRTTTITERLLHSPLFSFVEEQTYTIWQDIDRETVSDLVLSRSWVAALSPEARARAVEEVQAFYADYGRGMDGMQLPYRVHAVRTQVVHQPGLFDDGTDALRITSGAGPVASVAGVAVTAAATDAQADAREGDAQGEAQGEAKEAPPKFRFDADLFTSDGTDTDMLLIDFT</sequence>
<organism evidence="5 6">
    <name type="scientific">Nocardioides daphniae</name>
    <dbReference type="NCBI Taxonomy" id="402297"/>
    <lineage>
        <taxon>Bacteria</taxon>
        <taxon>Bacillati</taxon>
        <taxon>Actinomycetota</taxon>
        <taxon>Actinomycetes</taxon>
        <taxon>Propionibacteriales</taxon>
        <taxon>Nocardioidaceae</taxon>
        <taxon>Nocardioides</taxon>
    </lineage>
</organism>
<keyword evidence="2 5" id="KW-0808">Transferase</keyword>
<feature type="compositionally biased region" description="Polar residues" evidence="3">
    <location>
        <begin position="15"/>
        <end position="38"/>
    </location>
</feature>
<evidence type="ECO:0000256" key="2">
    <source>
        <dbReference type="ARBA" id="ARBA00022679"/>
    </source>
</evidence>
<evidence type="ECO:0000256" key="1">
    <source>
        <dbReference type="ARBA" id="ARBA00022603"/>
    </source>
</evidence>
<reference evidence="5 6" key="1">
    <citation type="journal article" date="2008" name="Int. J. Syst. Evol. Microbiol.">
        <title>Nocardioides daphniae sp. nov., isolated from Daphnia cucullata (Crustacea: Cladocera).</title>
        <authorList>
            <person name="Toth E.M."/>
            <person name="Keki Z."/>
            <person name="Homonnay Z.G."/>
            <person name="Borsodi A.K."/>
            <person name="Marialigeti K."/>
            <person name="Schumann P."/>
        </authorList>
    </citation>
    <scope>NUCLEOTIDE SEQUENCE [LARGE SCALE GENOMIC DNA]</scope>
    <source>
        <strain evidence="5 6">JCM 16608</strain>
    </source>
</reference>
<dbReference type="Gene3D" id="3.40.50.150">
    <property type="entry name" value="Vaccinia Virus protein VP39"/>
    <property type="match status" value="1"/>
</dbReference>
<gene>
    <name evidence="5" type="ORF">E2C04_16200</name>
</gene>
<dbReference type="AlphaFoldDB" id="A0A4P7UDL8"/>
<feature type="domain" description="Methyltransferase" evidence="4">
    <location>
        <begin position="81"/>
        <end position="168"/>
    </location>
</feature>
<keyword evidence="1 5" id="KW-0489">Methyltransferase</keyword>
<accession>A0A4P7UDL8</accession>
<dbReference type="InterPro" id="IPR029063">
    <property type="entry name" value="SAM-dependent_MTases_sf"/>
</dbReference>
<feature type="region of interest" description="Disordered" evidence="3">
    <location>
        <begin position="1"/>
        <end position="52"/>
    </location>
</feature>
<protein>
    <submittedName>
        <fullName evidence="5">Class I SAM-dependent methyltransferase</fullName>
    </submittedName>
</protein>
<evidence type="ECO:0000259" key="4">
    <source>
        <dbReference type="Pfam" id="PF13649"/>
    </source>
</evidence>
<dbReference type="GO" id="GO:0008168">
    <property type="term" value="F:methyltransferase activity"/>
    <property type="evidence" value="ECO:0007669"/>
    <property type="project" value="UniProtKB-KW"/>
</dbReference>
<proteinExistence type="predicted"/>
<dbReference type="PANTHER" id="PTHR44942">
    <property type="entry name" value="METHYLTRANSF_11 DOMAIN-CONTAINING PROTEIN"/>
    <property type="match status" value="1"/>
</dbReference>
<evidence type="ECO:0000313" key="6">
    <source>
        <dbReference type="Proteomes" id="UP000297025"/>
    </source>
</evidence>
<dbReference type="SUPFAM" id="SSF53335">
    <property type="entry name" value="S-adenosyl-L-methionine-dependent methyltransferases"/>
    <property type="match status" value="1"/>
</dbReference>
<dbReference type="InterPro" id="IPR051052">
    <property type="entry name" value="Diverse_substrate_MTase"/>
</dbReference>
<evidence type="ECO:0000313" key="5">
    <source>
        <dbReference type="EMBL" id="QCC78353.1"/>
    </source>
</evidence>
<dbReference type="Pfam" id="PF13649">
    <property type="entry name" value="Methyltransf_25"/>
    <property type="match status" value="1"/>
</dbReference>
<dbReference type="Proteomes" id="UP000297025">
    <property type="component" value="Chromosome"/>
</dbReference>
<dbReference type="GO" id="GO:0032259">
    <property type="term" value="P:methylation"/>
    <property type="evidence" value="ECO:0007669"/>
    <property type="project" value="UniProtKB-KW"/>
</dbReference>
<feature type="region of interest" description="Disordered" evidence="3">
    <location>
        <begin position="328"/>
        <end position="349"/>
    </location>
</feature>
<dbReference type="EMBL" id="CP038462">
    <property type="protein sequence ID" value="QCC78353.1"/>
    <property type="molecule type" value="Genomic_DNA"/>
</dbReference>
<dbReference type="PANTHER" id="PTHR44942:SF4">
    <property type="entry name" value="METHYLTRANSFERASE TYPE 11 DOMAIN-CONTAINING PROTEIN"/>
    <property type="match status" value="1"/>
</dbReference>
<dbReference type="InterPro" id="IPR041698">
    <property type="entry name" value="Methyltransf_25"/>
</dbReference>
<dbReference type="CDD" id="cd02440">
    <property type="entry name" value="AdoMet_MTases"/>
    <property type="match status" value="1"/>
</dbReference>
<dbReference type="KEGG" id="ndp:E2C04_16200"/>